<feature type="domain" description="AAA+ ATPase" evidence="1">
    <location>
        <begin position="442"/>
        <end position="608"/>
    </location>
</feature>
<dbReference type="InterPro" id="IPR025745">
    <property type="entry name" value="Mrr-like_N_dom"/>
</dbReference>
<dbReference type="RefSeq" id="WP_187220579.1">
    <property type="nucleotide sequence ID" value="NZ_JABVED010000006.1"/>
</dbReference>
<reference evidence="2 3" key="1">
    <citation type="submission" date="2020-06" db="EMBL/GenBank/DDBJ databases">
        <title>Actinokineospora xiongansis sp. nov., isolated from soil of Baiyangdian.</title>
        <authorList>
            <person name="Zhang X."/>
        </authorList>
    </citation>
    <scope>NUCLEOTIDE SEQUENCE [LARGE SCALE GENOMIC DNA]</scope>
    <source>
        <strain evidence="2 3">HBU206404</strain>
    </source>
</reference>
<name>A0ABR7L5W9_9PSEU</name>
<accession>A0ABR7L5W9</accession>
<evidence type="ECO:0000313" key="2">
    <source>
        <dbReference type="EMBL" id="MBC6448082.1"/>
    </source>
</evidence>
<dbReference type="Gene3D" id="1.10.10.10">
    <property type="entry name" value="Winged helix-like DNA-binding domain superfamily/Winged helix DNA-binding domain"/>
    <property type="match status" value="1"/>
</dbReference>
<protein>
    <submittedName>
        <fullName evidence="2">AAA family ATPase</fullName>
    </submittedName>
</protein>
<dbReference type="InterPro" id="IPR052934">
    <property type="entry name" value="Methyl-DNA_Rec/Restrict_Enz"/>
</dbReference>
<dbReference type="Pfam" id="PF07728">
    <property type="entry name" value="AAA_5"/>
    <property type="match status" value="1"/>
</dbReference>
<dbReference type="SUPFAM" id="SSF52540">
    <property type="entry name" value="P-loop containing nucleoside triphosphate hydrolases"/>
    <property type="match status" value="1"/>
</dbReference>
<dbReference type="SMART" id="SM00382">
    <property type="entry name" value="AAA"/>
    <property type="match status" value="1"/>
</dbReference>
<dbReference type="PANTHER" id="PTHR37291">
    <property type="entry name" value="5-METHYLCYTOSINE-SPECIFIC RESTRICTION ENZYME B"/>
    <property type="match status" value="1"/>
</dbReference>
<proteinExistence type="predicted"/>
<keyword evidence="3" id="KW-1185">Reference proteome</keyword>
<dbReference type="Proteomes" id="UP000734823">
    <property type="component" value="Unassembled WGS sequence"/>
</dbReference>
<comment type="caution">
    <text evidence="2">The sequence shown here is derived from an EMBL/GenBank/DDBJ whole genome shotgun (WGS) entry which is preliminary data.</text>
</comment>
<dbReference type="InterPro" id="IPR003593">
    <property type="entry name" value="AAA+_ATPase"/>
</dbReference>
<gene>
    <name evidence="2" type="ORF">GPZ80_12980</name>
</gene>
<dbReference type="InterPro" id="IPR036388">
    <property type="entry name" value="WH-like_DNA-bd_sf"/>
</dbReference>
<dbReference type="Pfam" id="PF14338">
    <property type="entry name" value="Mrr_N"/>
    <property type="match status" value="1"/>
</dbReference>
<evidence type="ECO:0000259" key="1">
    <source>
        <dbReference type="SMART" id="SM00382"/>
    </source>
</evidence>
<dbReference type="EMBL" id="JABVED010000006">
    <property type="protein sequence ID" value="MBC6448082.1"/>
    <property type="molecule type" value="Genomic_DNA"/>
</dbReference>
<dbReference type="InterPro" id="IPR011704">
    <property type="entry name" value="ATPase_dyneun-rel_AAA"/>
</dbReference>
<dbReference type="CDD" id="cd00009">
    <property type="entry name" value="AAA"/>
    <property type="match status" value="1"/>
</dbReference>
<evidence type="ECO:0000313" key="3">
    <source>
        <dbReference type="Proteomes" id="UP000734823"/>
    </source>
</evidence>
<sequence length="713" mass="80208">MSDTVRTPLLLRACMEVLREADEPIQAKEVADRIAQRVSLTPHELAVINDTGMRRWINHLRWRTSKAASAGWLTKRDGLWSITPAGEAAMDTYDADQFVAEMERRYQEIRKHRKAAVKQLSGDERNIARALSAVEEGAWTSFTALASQANVPVKHVPHFLAQANPALPGSHRVLNEDGTLLPDRLLSATYRGGDMRRKLMSEGVEFDEDGHASPTQRLTADDLAERLAELGEDAEPTPSARAWLVRGSSVEGRDLVPGWQTGGYVSLAGTKLPTITPPVPRDELKAIVEDSYQHMSHAARVAKTAEYDAFLNRMRSGDYLLTTSQGKAFLGRITSDATFVQSDDQRSNLRRTATWFNADRPIPYPKLEDPLPARLASTADVVDLTEDIATIEQLLAKLHVEIEEPAPAPERPLAFREVDDDLANRLMIGRGWLSKQAEVLWDRHQLILYGPPGTGKTYLAQELAYHLAGDPSQVKLVQFHPSYTYEDFFEGFRPVQGKDGKLAFDLHRGPFRRLVDAAREHSSDPYFLIIDEINRANLAKVFGELYFLLEYRNRAISLLYSANDEDTFRLPKNVFIIGTMNTTDRSIALVDAAMRRRFAFVELHPAQSPTDVLLRTWLARLDAEGHLHHNKNAADLLDALNARIEDRDLAIGPSFLMRESIYRSEDGLNRVWESDILPLLAEHHYGSPPEILDRYRLDALHKAPANPRPDPQP</sequence>
<organism evidence="2 3">
    <name type="scientific">Actinokineospora xionganensis</name>
    <dbReference type="NCBI Taxonomy" id="2684470"/>
    <lineage>
        <taxon>Bacteria</taxon>
        <taxon>Bacillati</taxon>
        <taxon>Actinomycetota</taxon>
        <taxon>Actinomycetes</taxon>
        <taxon>Pseudonocardiales</taxon>
        <taxon>Pseudonocardiaceae</taxon>
        <taxon>Actinokineospora</taxon>
    </lineage>
</organism>
<dbReference type="Gene3D" id="3.40.50.300">
    <property type="entry name" value="P-loop containing nucleotide triphosphate hydrolases"/>
    <property type="match status" value="1"/>
</dbReference>
<dbReference type="InterPro" id="IPR027417">
    <property type="entry name" value="P-loop_NTPase"/>
</dbReference>
<dbReference type="PANTHER" id="PTHR37291:SF1">
    <property type="entry name" value="TYPE IV METHYL-DIRECTED RESTRICTION ENZYME ECOKMCRB SUBUNIT"/>
    <property type="match status" value="1"/>
</dbReference>